<evidence type="ECO:0000256" key="7">
    <source>
        <dbReference type="ARBA" id="ARBA00023284"/>
    </source>
</evidence>
<evidence type="ECO:0000313" key="13">
    <source>
        <dbReference type="EMBL" id="MBF2709898.1"/>
    </source>
</evidence>
<accession>A0A930UAE2</accession>
<dbReference type="GO" id="GO:0034599">
    <property type="term" value="P:cellular response to oxidative stress"/>
    <property type="evidence" value="ECO:0007669"/>
    <property type="project" value="TreeGrafter"/>
</dbReference>
<name>A0A930UAE2_9FLAO</name>
<evidence type="ECO:0000256" key="4">
    <source>
        <dbReference type="ARBA" id="ARBA00022862"/>
    </source>
</evidence>
<dbReference type="Proteomes" id="UP000646211">
    <property type="component" value="Unassembled WGS sequence"/>
</dbReference>
<dbReference type="GO" id="GO:0005737">
    <property type="term" value="C:cytoplasm"/>
    <property type="evidence" value="ECO:0007669"/>
    <property type="project" value="TreeGrafter"/>
</dbReference>
<dbReference type="EC" id="1.11.1.24" evidence="2"/>
<comment type="catalytic activity">
    <reaction evidence="11">
        <text>a hydroperoxide + [thioredoxin]-dithiol = an alcohol + [thioredoxin]-disulfide + H2O</text>
        <dbReference type="Rhea" id="RHEA:62620"/>
        <dbReference type="Rhea" id="RHEA-COMP:10698"/>
        <dbReference type="Rhea" id="RHEA-COMP:10700"/>
        <dbReference type="ChEBI" id="CHEBI:15377"/>
        <dbReference type="ChEBI" id="CHEBI:29950"/>
        <dbReference type="ChEBI" id="CHEBI:30879"/>
        <dbReference type="ChEBI" id="CHEBI:35924"/>
        <dbReference type="ChEBI" id="CHEBI:50058"/>
        <dbReference type="EC" id="1.11.1.24"/>
    </reaction>
</comment>
<keyword evidence="14" id="KW-1185">Reference proteome</keyword>
<evidence type="ECO:0000256" key="5">
    <source>
        <dbReference type="ARBA" id="ARBA00023002"/>
    </source>
</evidence>
<dbReference type="Gene3D" id="3.40.30.10">
    <property type="entry name" value="Glutaredoxin"/>
    <property type="match status" value="1"/>
</dbReference>
<reference evidence="13" key="1">
    <citation type="submission" date="2020-11" db="EMBL/GenBank/DDBJ databases">
        <title>Genome of Flavobacterium soyangense.</title>
        <authorList>
            <person name="Liu Q."/>
            <person name="Xin Y.-H."/>
        </authorList>
    </citation>
    <scope>NUCLEOTIDE SEQUENCE</scope>
    <source>
        <strain evidence="13">CGMCC 1.13493</strain>
    </source>
</reference>
<dbReference type="InterPro" id="IPR050924">
    <property type="entry name" value="Peroxiredoxin_BCP/PrxQ"/>
</dbReference>
<sequence length="173" mass="19538">MGDKTPLFKLPNAKGKIISIENLLNQGPVVISFNRGNWCPYNNLTLNTYHKIFPKIKNFGANLIAISPQIPYRPSDIESKNEFVFEVLYDAGNNVANLFTTIIKNGTEIINEAKKLGIYFYDFLDYNSKDIPVPAVFVIDKNGTIVFAKSENGNYRLRVQPQDILDALSYIAE</sequence>
<keyword evidence="5" id="KW-0560">Oxidoreductase</keyword>
<evidence type="ECO:0000256" key="3">
    <source>
        <dbReference type="ARBA" id="ARBA00022559"/>
    </source>
</evidence>
<evidence type="ECO:0000256" key="1">
    <source>
        <dbReference type="ARBA" id="ARBA00003330"/>
    </source>
</evidence>
<evidence type="ECO:0000256" key="11">
    <source>
        <dbReference type="ARBA" id="ARBA00049091"/>
    </source>
</evidence>
<dbReference type="PANTHER" id="PTHR42801:SF7">
    <property type="entry name" value="SLL1159 PROTEIN"/>
    <property type="match status" value="1"/>
</dbReference>
<dbReference type="SUPFAM" id="SSF52833">
    <property type="entry name" value="Thioredoxin-like"/>
    <property type="match status" value="1"/>
</dbReference>
<gene>
    <name evidence="13" type="ORF">IR213_15080</name>
</gene>
<evidence type="ECO:0000256" key="8">
    <source>
        <dbReference type="ARBA" id="ARBA00032824"/>
    </source>
</evidence>
<dbReference type="EMBL" id="JADHEC010000050">
    <property type="protein sequence ID" value="MBF2709898.1"/>
    <property type="molecule type" value="Genomic_DNA"/>
</dbReference>
<dbReference type="GO" id="GO:0008379">
    <property type="term" value="F:thioredoxin peroxidase activity"/>
    <property type="evidence" value="ECO:0007669"/>
    <property type="project" value="TreeGrafter"/>
</dbReference>
<comment type="function">
    <text evidence="1">Thiol-specific peroxidase that catalyzes the reduction of hydrogen peroxide and organic hydroperoxides to water and alcohols, respectively. Plays a role in cell protection against oxidative stress by detoxifying peroxides and as sensor of hydrogen peroxide-mediated signaling events.</text>
</comment>
<organism evidence="13 14">
    <name type="scientific">Flavobacterium soyangense</name>
    <dbReference type="NCBI Taxonomy" id="2023265"/>
    <lineage>
        <taxon>Bacteria</taxon>
        <taxon>Pseudomonadati</taxon>
        <taxon>Bacteroidota</taxon>
        <taxon>Flavobacteriia</taxon>
        <taxon>Flavobacteriales</taxon>
        <taxon>Flavobacteriaceae</taxon>
        <taxon>Flavobacterium</taxon>
    </lineage>
</organism>
<dbReference type="InterPro" id="IPR013766">
    <property type="entry name" value="Thioredoxin_domain"/>
</dbReference>
<comment type="similarity">
    <text evidence="9">Belongs to the peroxiredoxin family. BCP/PrxQ subfamily.</text>
</comment>
<evidence type="ECO:0000256" key="9">
    <source>
        <dbReference type="ARBA" id="ARBA00038489"/>
    </source>
</evidence>
<dbReference type="InterPro" id="IPR036249">
    <property type="entry name" value="Thioredoxin-like_sf"/>
</dbReference>
<evidence type="ECO:0000256" key="2">
    <source>
        <dbReference type="ARBA" id="ARBA00013017"/>
    </source>
</evidence>
<keyword evidence="3" id="KW-0575">Peroxidase</keyword>
<keyword evidence="6" id="KW-1015">Disulfide bond</keyword>
<dbReference type="PANTHER" id="PTHR42801">
    <property type="entry name" value="THIOREDOXIN-DEPENDENT PEROXIDE REDUCTASE"/>
    <property type="match status" value="1"/>
</dbReference>
<keyword evidence="4" id="KW-0049">Antioxidant</keyword>
<evidence type="ECO:0000256" key="6">
    <source>
        <dbReference type="ARBA" id="ARBA00023157"/>
    </source>
</evidence>
<evidence type="ECO:0000259" key="12">
    <source>
        <dbReference type="PROSITE" id="PS51352"/>
    </source>
</evidence>
<dbReference type="AlphaFoldDB" id="A0A930UAE2"/>
<dbReference type="RefSeq" id="WP_194313130.1">
    <property type="nucleotide sequence ID" value="NZ_JADHEC010000050.1"/>
</dbReference>
<evidence type="ECO:0000313" key="14">
    <source>
        <dbReference type="Proteomes" id="UP000646211"/>
    </source>
</evidence>
<dbReference type="GO" id="GO:0045454">
    <property type="term" value="P:cell redox homeostasis"/>
    <property type="evidence" value="ECO:0007669"/>
    <property type="project" value="TreeGrafter"/>
</dbReference>
<keyword evidence="7" id="KW-0676">Redox-active center</keyword>
<comment type="caution">
    <text evidence="13">The sequence shown here is derived from an EMBL/GenBank/DDBJ whole genome shotgun (WGS) entry which is preliminary data.</text>
</comment>
<dbReference type="Pfam" id="PF00578">
    <property type="entry name" value="AhpC-TSA"/>
    <property type="match status" value="1"/>
</dbReference>
<feature type="domain" description="Thioredoxin" evidence="12">
    <location>
        <begin position="1"/>
        <end position="173"/>
    </location>
</feature>
<proteinExistence type="inferred from homology"/>
<dbReference type="InterPro" id="IPR000866">
    <property type="entry name" value="AhpC/TSA"/>
</dbReference>
<protein>
    <recommendedName>
        <fullName evidence="2">thioredoxin-dependent peroxiredoxin</fullName>
        <ecNumber evidence="2">1.11.1.24</ecNumber>
    </recommendedName>
    <alternativeName>
        <fullName evidence="8">Thioredoxin peroxidase</fullName>
    </alternativeName>
    <alternativeName>
        <fullName evidence="10">Thioredoxin-dependent peroxiredoxin Bcp</fullName>
    </alternativeName>
</protein>
<dbReference type="PROSITE" id="PS51352">
    <property type="entry name" value="THIOREDOXIN_2"/>
    <property type="match status" value="1"/>
</dbReference>
<evidence type="ECO:0000256" key="10">
    <source>
        <dbReference type="ARBA" id="ARBA00042639"/>
    </source>
</evidence>